<dbReference type="EnsemblMetazoa" id="Aqu2.1.06738_001">
    <property type="protein sequence ID" value="Aqu2.1.06738_001"/>
    <property type="gene ID" value="Aqu2.1.06738"/>
</dbReference>
<evidence type="ECO:0000313" key="2">
    <source>
        <dbReference type="EnsemblMetazoa" id="Aqu2.1.06738_001"/>
    </source>
</evidence>
<dbReference type="PANTHER" id="PTHR31649">
    <property type="entry name" value="AGAP009604-PA"/>
    <property type="match status" value="1"/>
</dbReference>
<reference evidence="2" key="1">
    <citation type="submission" date="2017-05" db="UniProtKB">
        <authorList>
            <consortium name="EnsemblMetazoa"/>
        </authorList>
    </citation>
    <scope>IDENTIFICATION</scope>
</reference>
<name>A0A1X7SXQ1_AMPQE</name>
<dbReference type="InterPro" id="IPR006616">
    <property type="entry name" value="DM9_repeat"/>
</dbReference>
<dbReference type="InParanoid" id="A0A1X7SXQ1"/>
<feature type="domain" description="SOCS box" evidence="1">
    <location>
        <begin position="360"/>
        <end position="400"/>
    </location>
</feature>
<accession>A0A1X7SXQ1</accession>
<sequence>YSAPSCLRLKLNSHIRWERYKHTPRAIPSNAVVGGRTENGVNLYIGRDLYKSEVCSIPATITDSQYAVFTSDSAAVQILVCDDPSVLFWADKDDDRIQKFGISSMGEIHYEPSDRRQDYLIGRTVPNQDTYFNWSRNKVKLPRDVCLLGNVEFSSSQLGVPNKIETYYSSMTNSYQVLCAYRVPTPIYSFTRTWKWVPASNGLLPPGAIPGGRDESSEVIYIARAFHENEVPAGYVSPSQKCCIYPWGCTTHQTLNYEVLVVEDQNSLKWERASDGDLPVGAVTSNEEGEQETGVGRTLTDTDLSVGITFDGISINIPQRACRDMQLLGKIPIYHRCLYIPYKNKEFIYREYEALRSLFSANSLQQLCSYVILESVHAVPDCINSLPLPKKIKDDLLALI</sequence>
<proteinExistence type="predicted"/>
<dbReference type="AlphaFoldDB" id="A0A1X7SXQ1"/>
<dbReference type="SMART" id="SM00696">
    <property type="entry name" value="DM9"/>
    <property type="match status" value="1"/>
</dbReference>
<dbReference type="InterPro" id="IPR001496">
    <property type="entry name" value="SOCS_box"/>
</dbReference>
<organism evidence="2">
    <name type="scientific">Amphimedon queenslandica</name>
    <name type="common">Sponge</name>
    <dbReference type="NCBI Taxonomy" id="400682"/>
    <lineage>
        <taxon>Eukaryota</taxon>
        <taxon>Metazoa</taxon>
        <taxon>Porifera</taxon>
        <taxon>Demospongiae</taxon>
        <taxon>Heteroscleromorpha</taxon>
        <taxon>Haplosclerida</taxon>
        <taxon>Niphatidae</taxon>
        <taxon>Amphimedon</taxon>
    </lineage>
</organism>
<dbReference type="Pfam" id="PF11901">
    <property type="entry name" value="DM9"/>
    <property type="match status" value="1"/>
</dbReference>
<dbReference type="eggNOG" id="ENOG502QVPV">
    <property type="taxonomic scope" value="Eukaryota"/>
</dbReference>
<evidence type="ECO:0000259" key="1">
    <source>
        <dbReference type="PROSITE" id="PS50225"/>
    </source>
</evidence>
<dbReference type="PANTHER" id="PTHR31649:SF1">
    <property type="entry name" value="FARNESOIC ACID O-METHYL TRANSFERASE DOMAIN-CONTAINING PROTEIN"/>
    <property type="match status" value="1"/>
</dbReference>
<protein>
    <recommendedName>
        <fullName evidence="1">SOCS box domain-containing protein</fullName>
    </recommendedName>
</protein>
<dbReference type="PROSITE" id="PS50225">
    <property type="entry name" value="SOCS"/>
    <property type="match status" value="1"/>
</dbReference>
<dbReference type="OrthoDB" id="1925699at2759"/>